<gene>
    <name evidence="1" type="ORF">WJ33_37000</name>
</gene>
<comment type="caution">
    <text evidence="1">The sequence shown here is derived from an EMBL/GenBank/DDBJ whole genome shotgun (WGS) entry which is preliminary data.</text>
</comment>
<protein>
    <submittedName>
        <fullName evidence="1">Uncharacterized protein</fullName>
    </submittedName>
</protein>
<evidence type="ECO:0000313" key="1">
    <source>
        <dbReference type="EMBL" id="KVG56427.1"/>
    </source>
</evidence>
<proteinExistence type="predicted"/>
<dbReference type="AlphaFoldDB" id="A0A103QVN9"/>
<sequence length="76" mass="8524">MEILMTVPSATERALAERVEQLKLTRDVYPIAEPRLAEVSELLHRICAATTLDAARWMAGDALVQLRAYVQRGDTQ</sequence>
<reference evidence="1 2" key="1">
    <citation type="submission" date="2015-11" db="EMBL/GenBank/DDBJ databases">
        <title>Expanding the genomic diversity of Burkholderia species for the development of highly accurate diagnostics.</title>
        <authorList>
            <person name="Sahl J."/>
            <person name="Keim P."/>
            <person name="Wagner D."/>
        </authorList>
    </citation>
    <scope>NUCLEOTIDE SEQUENCE [LARGE SCALE GENOMIC DNA]</scope>
    <source>
        <strain evidence="1 2">MSMB2036</strain>
    </source>
</reference>
<accession>A0A103QVN9</accession>
<dbReference type="EMBL" id="LOXM01000255">
    <property type="protein sequence ID" value="KVG56427.1"/>
    <property type="molecule type" value="Genomic_DNA"/>
</dbReference>
<organism evidence="1 2">
    <name type="scientific">Burkholderia ubonensis</name>
    <dbReference type="NCBI Taxonomy" id="101571"/>
    <lineage>
        <taxon>Bacteria</taxon>
        <taxon>Pseudomonadati</taxon>
        <taxon>Pseudomonadota</taxon>
        <taxon>Betaproteobacteria</taxon>
        <taxon>Burkholderiales</taxon>
        <taxon>Burkholderiaceae</taxon>
        <taxon>Burkholderia</taxon>
        <taxon>Burkholderia cepacia complex</taxon>
    </lineage>
</organism>
<evidence type="ECO:0000313" key="2">
    <source>
        <dbReference type="Proteomes" id="UP000064029"/>
    </source>
</evidence>
<name>A0A103QVN9_9BURK</name>
<dbReference type="Proteomes" id="UP000064029">
    <property type="component" value="Unassembled WGS sequence"/>
</dbReference>